<feature type="region of interest" description="Disordered" evidence="1">
    <location>
        <begin position="429"/>
        <end position="452"/>
    </location>
</feature>
<dbReference type="GO" id="GO:0016740">
    <property type="term" value="F:transferase activity"/>
    <property type="evidence" value="ECO:0007669"/>
    <property type="project" value="UniProtKB-KW"/>
</dbReference>
<dbReference type="CDD" id="cd00761">
    <property type="entry name" value="Glyco_tranf_GTA_type"/>
    <property type="match status" value="1"/>
</dbReference>
<sequence length="491" mass="54666">MLIPTRDRPAYVRNALESVLNQSFGDFEVVVCDNYKNASCKAEVEAFADGRIRYVTPPSPLAMHENWEFAIDQARGDFVLVLIDKTLLRLNALERLQAATQSHPAEVYSWTSDAYYLTHEQEGDVGRGYLVPVRGAGEPFYVDCKQEMAARVSFRQRLGTEGPAYAYGKICFGAYSQALIARIKQRFGRVCPLISPDYTSKTVALLSTDRLVDLNNSCTVSLNTNISNGMLFSQNTARARRFLAEGGFSAADFADLPIPHVFCSVHNICAYDWRMIDQAIPGHDYKSESLDLAALYVQTQMDLAAIRDWASEEERQLITGHMQAFLQNAPMELRERIFAFRTQLADEANGRREEAVADREAAAKAYEDWIRDREDNVASREKAMLVREEAVSSREAALQHTATWFAPAVWLYRHLRHIRDAARGLPQSAAHDQATLAASTTPAAGTGEPEVAPGPVINGYPAFGSTLAALRYAESEFYRYPIPQPAPAGGF</sequence>
<keyword evidence="3" id="KW-0808">Transferase</keyword>
<accession>A0ABY0P260</accession>
<reference evidence="3 4" key="1">
    <citation type="submission" date="2016-10" db="EMBL/GenBank/DDBJ databases">
        <authorList>
            <person name="Varghese N."/>
            <person name="Submissions S."/>
        </authorList>
    </citation>
    <scope>NUCLEOTIDE SEQUENCE [LARGE SCALE GENOMIC DNA]</scope>
    <source>
        <strain evidence="3 4">DSM 26672</strain>
    </source>
</reference>
<dbReference type="Gene3D" id="3.90.550.10">
    <property type="entry name" value="Spore Coat Polysaccharide Biosynthesis Protein SpsA, Chain A"/>
    <property type="match status" value="1"/>
</dbReference>
<name>A0ABY0P260_9HYPH</name>
<keyword evidence="4" id="KW-1185">Reference proteome</keyword>
<feature type="domain" description="Glycosyltransferase 2-like" evidence="2">
    <location>
        <begin position="2"/>
        <end position="109"/>
    </location>
</feature>
<dbReference type="Pfam" id="PF00535">
    <property type="entry name" value="Glycos_transf_2"/>
    <property type="match status" value="1"/>
</dbReference>
<evidence type="ECO:0000259" key="2">
    <source>
        <dbReference type="Pfam" id="PF00535"/>
    </source>
</evidence>
<dbReference type="EMBL" id="FNBZ01000005">
    <property type="protein sequence ID" value="SDG78818.1"/>
    <property type="molecule type" value="Genomic_DNA"/>
</dbReference>
<protein>
    <submittedName>
        <fullName evidence="3">Glycosyl transferase family 2</fullName>
    </submittedName>
</protein>
<comment type="caution">
    <text evidence="3">The sequence shown here is derived from an EMBL/GenBank/DDBJ whole genome shotgun (WGS) entry which is preliminary data.</text>
</comment>
<dbReference type="RefSeq" id="WP_170843434.1">
    <property type="nucleotide sequence ID" value="NZ_FNBZ01000005.1"/>
</dbReference>
<gene>
    <name evidence="3" type="ORF">SAMN05421844_105277</name>
</gene>
<proteinExistence type="predicted"/>
<dbReference type="InterPro" id="IPR029044">
    <property type="entry name" value="Nucleotide-diphossugar_trans"/>
</dbReference>
<evidence type="ECO:0000313" key="4">
    <source>
        <dbReference type="Proteomes" id="UP000199468"/>
    </source>
</evidence>
<evidence type="ECO:0000256" key="1">
    <source>
        <dbReference type="SAM" id="MobiDB-lite"/>
    </source>
</evidence>
<dbReference type="Proteomes" id="UP000199468">
    <property type="component" value="Unassembled WGS sequence"/>
</dbReference>
<dbReference type="InterPro" id="IPR001173">
    <property type="entry name" value="Glyco_trans_2-like"/>
</dbReference>
<dbReference type="SUPFAM" id="SSF53448">
    <property type="entry name" value="Nucleotide-diphospho-sugar transferases"/>
    <property type="match status" value="1"/>
</dbReference>
<organism evidence="3 4">
    <name type="scientific">Bosea robiniae</name>
    <dbReference type="NCBI Taxonomy" id="1036780"/>
    <lineage>
        <taxon>Bacteria</taxon>
        <taxon>Pseudomonadati</taxon>
        <taxon>Pseudomonadota</taxon>
        <taxon>Alphaproteobacteria</taxon>
        <taxon>Hyphomicrobiales</taxon>
        <taxon>Boseaceae</taxon>
        <taxon>Bosea</taxon>
    </lineage>
</organism>
<evidence type="ECO:0000313" key="3">
    <source>
        <dbReference type="EMBL" id="SDG78818.1"/>
    </source>
</evidence>